<dbReference type="Gene3D" id="2.120.10.80">
    <property type="entry name" value="Kelch-type beta propeller"/>
    <property type="match status" value="1"/>
</dbReference>
<dbReference type="Proteomes" id="UP000193411">
    <property type="component" value="Unassembled WGS sequence"/>
</dbReference>
<feature type="transmembrane region" description="Helical" evidence="2">
    <location>
        <begin position="428"/>
        <end position="450"/>
    </location>
</feature>
<feature type="region of interest" description="Disordered" evidence="1">
    <location>
        <begin position="458"/>
        <end position="487"/>
    </location>
</feature>
<accession>A0A1Y2HUA2</accession>
<feature type="compositionally biased region" description="Gly residues" evidence="1">
    <location>
        <begin position="411"/>
        <end position="424"/>
    </location>
</feature>
<feature type="region of interest" description="Disordered" evidence="1">
    <location>
        <begin position="501"/>
        <end position="587"/>
    </location>
</feature>
<dbReference type="InterPro" id="IPR006652">
    <property type="entry name" value="Kelch_1"/>
</dbReference>
<feature type="compositionally biased region" description="Low complexity" evidence="1">
    <location>
        <begin position="471"/>
        <end position="487"/>
    </location>
</feature>
<dbReference type="AlphaFoldDB" id="A0A1Y2HUA2"/>
<dbReference type="InterPro" id="IPR011043">
    <property type="entry name" value="Gal_Oxase/kelch_b-propeller"/>
</dbReference>
<name>A0A1Y2HUA2_9FUNG</name>
<keyword evidence="2" id="KW-1133">Transmembrane helix</keyword>
<dbReference type="Pfam" id="PF01344">
    <property type="entry name" value="Kelch_1"/>
    <property type="match status" value="1"/>
</dbReference>
<feature type="compositionally biased region" description="Polar residues" evidence="1">
    <location>
        <begin position="565"/>
        <end position="576"/>
    </location>
</feature>
<evidence type="ECO:0000313" key="4">
    <source>
        <dbReference type="Proteomes" id="UP000193411"/>
    </source>
</evidence>
<feature type="region of interest" description="Disordered" evidence="1">
    <location>
        <begin position="399"/>
        <end position="424"/>
    </location>
</feature>
<evidence type="ECO:0000256" key="1">
    <source>
        <dbReference type="SAM" id="MobiDB-lite"/>
    </source>
</evidence>
<keyword evidence="2" id="KW-0812">Transmembrane</keyword>
<keyword evidence="4" id="KW-1185">Reference proteome</keyword>
<comment type="caution">
    <text evidence="3">The sequence shown here is derived from an EMBL/GenBank/DDBJ whole genome shotgun (WGS) entry which is preliminary data.</text>
</comment>
<feature type="compositionally biased region" description="Polar residues" evidence="1">
    <location>
        <begin position="458"/>
        <end position="470"/>
    </location>
</feature>
<reference evidence="3 4" key="1">
    <citation type="submission" date="2016-07" db="EMBL/GenBank/DDBJ databases">
        <title>Pervasive Adenine N6-methylation of Active Genes in Fungi.</title>
        <authorList>
            <consortium name="DOE Joint Genome Institute"/>
            <person name="Mondo S.J."/>
            <person name="Dannebaum R.O."/>
            <person name="Kuo R.C."/>
            <person name="Labutti K."/>
            <person name="Haridas S."/>
            <person name="Kuo A."/>
            <person name="Salamov A."/>
            <person name="Ahrendt S.R."/>
            <person name="Lipzen A."/>
            <person name="Sullivan W."/>
            <person name="Andreopoulos W.B."/>
            <person name="Clum A."/>
            <person name="Lindquist E."/>
            <person name="Daum C."/>
            <person name="Ramamoorthy G.K."/>
            <person name="Gryganskyi A."/>
            <person name="Culley D."/>
            <person name="Magnuson J.K."/>
            <person name="James T.Y."/>
            <person name="O'Malley M.A."/>
            <person name="Stajich J.E."/>
            <person name="Spatafora J.W."/>
            <person name="Visel A."/>
            <person name="Grigoriev I.V."/>
        </authorList>
    </citation>
    <scope>NUCLEOTIDE SEQUENCE [LARGE SCALE GENOMIC DNA]</scope>
    <source>
        <strain evidence="3 4">PL171</strain>
    </source>
</reference>
<keyword evidence="2" id="KW-0472">Membrane</keyword>
<dbReference type="SUPFAM" id="SSF50965">
    <property type="entry name" value="Galactose oxidase, central domain"/>
    <property type="match status" value="1"/>
</dbReference>
<gene>
    <name evidence="3" type="ORF">BCR44DRAFT_307270</name>
</gene>
<dbReference type="STRING" id="765915.A0A1Y2HUA2"/>
<dbReference type="SMART" id="SM00612">
    <property type="entry name" value="Kelch"/>
    <property type="match status" value="1"/>
</dbReference>
<evidence type="ECO:0008006" key="5">
    <source>
        <dbReference type="Google" id="ProtNLM"/>
    </source>
</evidence>
<organism evidence="3 4">
    <name type="scientific">Catenaria anguillulae PL171</name>
    <dbReference type="NCBI Taxonomy" id="765915"/>
    <lineage>
        <taxon>Eukaryota</taxon>
        <taxon>Fungi</taxon>
        <taxon>Fungi incertae sedis</taxon>
        <taxon>Blastocladiomycota</taxon>
        <taxon>Blastocladiomycetes</taxon>
        <taxon>Blastocladiales</taxon>
        <taxon>Catenariaceae</taxon>
        <taxon>Catenaria</taxon>
    </lineage>
</organism>
<dbReference type="OrthoDB" id="432528at2759"/>
<protein>
    <recommendedName>
        <fullName evidence="5">Galactose oxidase</fullName>
    </recommendedName>
</protein>
<evidence type="ECO:0000256" key="2">
    <source>
        <dbReference type="SAM" id="Phobius"/>
    </source>
</evidence>
<feature type="compositionally biased region" description="Low complexity" evidence="1">
    <location>
        <begin position="501"/>
        <end position="534"/>
    </location>
</feature>
<proteinExistence type="predicted"/>
<dbReference type="EMBL" id="MCFL01000009">
    <property type="protein sequence ID" value="ORZ38170.1"/>
    <property type="molecule type" value="Genomic_DNA"/>
</dbReference>
<dbReference type="InterPro" id="IPR015915">
    <property type="entry name" value="Kelch-typ_b-propeller"/>
</dbReference>
<evidence type="ECO:0000313" key="3">
    <source>
        <dbReference type="EMBL" id="ORZ38170.1"/>
    </source>
</evidence>
<sequence>MLLSLSHGNQPITIMKTSSSSSASSSPSLPAVLLVIVSLLAGLVPRHAHSQAVHPGAGAVYFPKSRRALLFGGATRPTYFRTITSLDMSKPFATNAAPFSTLSSVQLPTGTQYLIPWVSSSGSDVALFGGIVSNATSSTSVNVNGVIPASAIYEAKVNNDGASVDAISTRQFVYNVQAPCYTLATIAGGVDDGKTYLFGGFSYFTNLETDELRVFDDSKSLKNVTVAPGSARPPRRQLGSLARLDSRRLMLSGGYQNNLPMADAWIYDLQTNTWSPAGNLTNARYNHQTVVVKPTGSSKSYIVQIGGDSARSLFEYTELPASGASGFNWKRAQSVEGKADLTYMVNQSPVVIGDQIVMFGVSLDPQQFDKFASVVVLKAKESSPGSLAFEWAENYVPAGGDDGKPTTGSGSATGGDTTSGGTSGGTSMTLVGILVGMAVVGVAVAGFLWFKRSKKNTAAQHKPLSNNASNSTVPPSGPPSVVSPQQPATVFAPAPNVHQQFTQQQPPVMQQQQQQQPAQLYQPQYQQPQPQQQPMVDNRMSYMSSSIPQPQPQQQAYDPRMSYMSAAQSQTPASYPQSPPPTSHLSGPAPYPAAQMPIAYLPPHPPQSPTPAFPVSGIAPPMGPPAPAAKPGDAADGADKLAGWYPGQQPQQGQQVFMMPQAPVQTVPSAPPAPGAPAQGMIMTSMPIPQQPVQHVQGEEEEVLYLGGQLPAQPAQTQQQQPGRPY</sequence>